<dbReference type="PROSITE" id="PS51886">
    <property type="entry name" value="TLDC"/>
    <property type="match status" value="1"/>
</dbReference>
<dbReference type="KEGG" id="tva:4770657"/>
<dbReference type="InParanoid" id="A2E3Q1"/>
<name>A2E3Q1_TRIV3</name>
<evidence type="ECO:0000256" key="2">
    <source>
        <dbReference type="ARBA" id="ARBA00009540"/>
    </source>
</evidence>
<dbReference type="SMR" id="A2E3Q1"/>
<dbReference type="OrthoDB" id="26679at2759"/>
<dbReference type="Proteomes" id="UP000001542">
    <property type="component" value="Unassembled WGS sequence"/>
</dbReference>
<feature type="domain" description="TLDc" evidence="5">
    <location>
        <begin position="188"/>
        <end position="353"/>
    </location>
</feature>
<reference evidence="6" key="2">
    <citation type="journal article" date="2007" name="Science">
        <title>Draft genome sequence of the sexually transmitted pathogen Trichomonas vaginalis.</title>
        <authorList>
            <person name="Carlton J.M."/>
            <person name="Hirt R.P."/>
            <person name="Silva J.C."/>
            <person name="Delcher A.L."/>
            <person name="Schatz M."/>
            <person name="Zhao Q."/>
            <person name="Wortman J.R."/>
            <person name="Bidwell S.L."/>
            <person name="Alsmark U.C.M."/>
            <person name="Besteiro S."/>
            <person name="Sicheritz-Ponten T."/>
            <person name="Noel C.J."/>
            <person name="Dacks J.B."/>
            <person name="Foster P.G."/>
            <person name="Simillion C."/>
            <person name="Van de Peer Y."/>
            <person name="Miranda-Saavedra D."/>
            <person name="Barton G.J."/>
            <person name="Westrop G.D."/>
            <person name="Mueller S."/>
            <person name="Dessi D."/>
            <person name="Fiori P.L."/>
            <person name="Ren Q."/>
            <person name="Paulsen I."/>
            <person name="Zhang H."/>
            <person name="Bastida-Corcuera F.D."/>
            <person name="Simoes-Barbosa A."/>
            <person name="Brown M.T."/>
            <person name="Hayes R.D."/>
            <person name="Mukherjee M."/>
            <person name="Okumura C.Y."/>
            <person name="Schneider R."/>
            <person name="Smith A.J."/>
            <person name="Vanacova S."/>
            <person name="Villalvazo M."/>
            <person name="Haas B.J."/>
            <person name="Pertea M."/>
            <person name="Feldblyum T.V."/>
            <person name="Utterback T.R."/>
            <person name="Shu C.L."/>
            <person name="Osoegawa K."/>
            <person name="de Jong P.J."/>
            <person name="Hrdy I."/>
            <person name="Horvathova L."/>
            <person name="Zubacova Z."/>
            <person name="Dolezal P."/>
            <person name="Malik S.B."/>
            <person name="Logsdon J.M. Jr."/>
            <person name="Henze K."/>
            <person name="Gupta A."/>
            <person name="Wang C.C."/>
            <person name="Dunne R.L."/>
            <person name="Upcroft J.A."/>
            <person name="Upcroft P."/>
            <person name="White O."/>
            <person name="Salzberg S.L."/>
            <person name="Tang P."/>
            <person name="Chiu C.-H."/>
            <person name="Lee Y.-S."/>
            <person name="Embley T.M."/>
            <person name="Coombs G.H."/>
            <person name="Mottram J.C."/>
            <person name="Tachezy J."/>
            <person name="Fraser-Liggett C.M."/>
            <person name="Johnson P.J."/>
        </authorList>
    </citation>
    <scope>NUCLEOTIDE SEQUENCE [LARGE SCALE GENOMIC DNA]</scope>
    <source>
        <strain evidence="6">G3</strain>
    </source>
</reference>
<keyword evidence="3" id="KW-0496">Mitochondrion</keyword>
<reference evidence="6" key="1">
    <citation type="submission" date="2006-10" db="EMBL/GenBank/DDBJ databases">
        <authorList>
            <person name="Amadeo P."/>
            <person name="Zhao Q."/>
            <person name="Wortman J."/>
            <person name="Fraser-Liggett C."/>
            <person name="Carlton J."/>
        </authorList>
    </citation>
    <scope>NUCLEOTIDE SEQUENCE</scope>
    <source>
        <strain evidence="6">G3</strain>
    </source>
</reference>
<proteinExistence type="inferred from homology"/>
<dbReference type="EMBL" id="DS113297">
    <property type="protein sequence ID" value="EAY12689.1"/>
    <property type="molecule type" value="Genomic_DNA"/>
</dbReference>
<keyword evidence="7" id="KW-1185">Reference proteome</keyword>
<accession>A2E3Q1</accession>
<dbReference type="RefSeq" id="XP_001324912.1">
    <property type="nucleotide sequence ID" value="XM_001324877.1"/>
</dbReference>
<dbReference type="SMART" id="SM00584">
    <property type="entry name" value="TLDc"/>
    <property type="match status" value="1"/>
</dbReference>
<evidence type="ECO:0000256" key="4">
    <source>
        <dbReference type="ARBA" id="ARBA00040604"/>
    </source>
</evidence>
<dbReference type="STRING" id="5722.A2E3Q1"/>
<evidence type="ECO:0000259" key="5">
    <source>
        <dbReference type="PROSITE" id="PS51886"/>
    </source>
</evidence>
<organism evidence="6 7">
    <name type="scientific">Trichomonas vaginalis (strain ATCC PRA-98 / G3)</name>
    <dbReference type="NCBI Taxonomy" id="412133"/>
    <lineage>
        <taxon>Eukaryota</taxon>
        <taxon>Metamonada</taxon>
        <taxon>Parabasalia</taxon>
        <taxon>Trichomonadida</taxon>
        <taxon>Trichomonadidae</taxon>
        <taxon>Trichomonas</taxon>
    </lineage>
</organism>
<evidence type="ECO:0000313" key="6">
    <source>
        <dbReference type="EMBL" id="EAY12689.1"/>
    </source>
</evidence>
<dbReference type="eggNOG" id="KOG2372">
    <property type="taxonomic scope" value="Eukaryota"/>
</dbReference>
<dbReference type="PANTHER" id="PTHR23354:SF62">
    <property type="entry name" value="MUSTARD, ISOFORM V"/>
    <property type="match status" value="1"/>
</dbReference>
<gene>
    <name evidence="6" type="ORF">TVAG_117110</name>
</gene>
<sequence>MSIVSKISVQQPSSLKNLMPVREEVHRIYGVADFNGFNIEIPSSMYQHGIELYIELDSTDFQIPKMTVIRLIGIIKLSISEYPMPHGNVDPNDPNLPAVLSITYLYDVFNHSSVNVINFIAIRRLLENFKDEVESIIRVLKSGLNMSPSLDNLNKKLRMRAQSFDLEYLANQQQLLRQNKFKITGESTILTSAEIEHIRLFMPKRYRLLSWELLYSADNDGVSFSTFYSKAMKKMPAILIVLGRDGSRVGAFLSSGIEEKHGFYGTGETFVFHFDPYFAGFRWSQNNDLFISTTRKDLMIGGGSRDSVNNGSAIYIDDNFMNCYSQDCETFNSPKLGKSESFPIVAVELWHAHP</sequence>
<evidence type="ECO:0000256" key="1">
    <source>
        <dbReference type="ARBA" id="ARBA00004173"/>
    </source>
</evidence>
<dbReference type="InterPro" id="IPR006571">
    <property type="entry name" value="TLDc_dom"/>
</dbReference>
<dbReference type="GO" id="GO:0005739">
    <property type="term" value="C:mitochondrion"/>
    <property type="evidence" value="ECO:0007669"/>
    <property type="project" value="UniProtKB-SubCell"/>
</dbReference>
<dbReference type="PANTHER" id="PTHR23354">
    <property type="entry name" value="NUCLEOLAR PROTEIN 7/ESTROGEN RECEPTOR COACTIVATOR-RELATED"/>
    <property type="match status" value="1"/>
</dbReference>
<comment type="similarity">
    <text evidence="2">Belongs to the OXR1 family.</text>
</comment>
<evidence type="ECO:0000313" key="7">
    <source>
        <dbReference type="Proteomes" id="UP000001542"/>
    </source>
</evidence>
<evidence type="ECO:0000256" key="3">
    <source>
        <dbReference type="ARBA" id="ARBA00023128"/>
    </source>
</evidence>
<dbReference type="Pfam" id="PF07534">
    <property type="entry name" value="TLD"/>
    <property type="match status" value="1"/>
</dbReference>
<dbReference type="VEuPathDB" id="TrichDB:TVAGG3_0507730"/>
<protein>
    <recommendedName>
        <fullName evidence="4">Oxidation resistance protein 1</fullName>
    </recommendedName>
</protein>
<comment type="subcellular location">
    <subcellularLocation>
        <location evidence="1">Mitochondrion</location>
    </subcellularLocation>
</comment>
<dbReference type="VEuPathDB" id="TrichDB:TVAG_117110"/>
<dbReference type="AlphaFoldDB" id="A2E3Q1"/>